<dbReference type="SMART" id="SM00671">
    <property type="entry name" value="SEL1"/>
    <property type="match status" value="4"/>
</dbReference>
<dbReference type="PANTHER" id="PTHR11102:SF160">
    <property type="entry name" value="ERAD-ASSOCIATED E3 UBIQUITIN-PROTEIN LIGASE COMPONENT HRD3"/>
    <property type="match status" value="1"/>
</dbReference>
<dbReference type="Gene3D" id="1.25.40.10">
    <property type="entry name" value="Tetratricopeptide repeat domain"/>
    <property type="match status" value="1"/>
</dbReference>
<organism evidence="3">
    <name type="scientific">Prosthecochloris aestuarii</name>
    <dbReference type="NCBI Taxonomy" id="1102"/>
    <lineage>
        <taxon>Bacteria</taxon>
        <taxon>Pseudomonadati</taxon>
        <taxon>Chlorobiota</taxon>
        <taxon>Chlorobiia</taxon>
        <taxon>Chlorobiales</taxon>
        <taxon>Chlorobiaceae</taxon>
        <taxon>Prosthecochloris</taxon>
    </lineage>
</organism>
<feature type="chain" id="PRO_5032527841" evidence="2">
    <location>
        <begin position="26"/>
        <end position="218"/>
    </location>
</feature>
<feature type="signal peptide" evidence="2">
    <location>
        <begin position="1"/>
        <end position="25"/>
    </location>
</feature>
<keyword evidence="2" id="KW-0732">Signal</keyword>
<feature type="compositionally biased region" description="Polar residues" evidence="1">
    <location>
        <begin position="182"/>
        <end position="201"/>
    </location>
</feature>
<protein>
    <submittedName>
        <fullName evidence="3">Sel1 repeat family protein</fullName>
    </submittedName>
</protein>
<evidence type="ECO:0000313" key="3">
    <source>
        <dbReference type="EMBL" id="HED30224.1"/>
    </source>
</evidence>
<dbReference type="InterPro" id="IPR050767">
    <property type="entry name" value="Sel1_AlgK"/>
</dbReference>
<evidence type="ECO:0000256" key="2">
    <source>
        <dbReference type="SAM" id="SignalP"/>
    </source>
</evidence>
<name>A0A831SNW3_PROAE</name>
<dbReference type="PANTHER" id="PTHR11102">
    <property type="entry name" value="SEL-1-LIKE PROTEIN"/>
    <property type="match status" value="1"/>
</dbReference>
<accession>A0A831SNW3</accession>
<dbReference type="EMBL" id="DSBW01000015">
    <property type="protein sequence ID" value="HED30224.1"/>
    <property type="molecule type" value="Genomic_DNA"/>
</dbReference>
<gene>
    <name evidence="3" type="ORF">ENN50_00725</name>
</gene>
<dbReference type="SUPFAM" id="SSF81901">
    <property type="entry name" value="HCP-like"/>
    <property type="match status" value="1"/>
</dbReference>
<dbReference type="AlphaFoldDB" id="A0A831SNW3"/>
<dbReference type="InterPro" id="IPR011990">
    <property type="entry name" value="TPR-like_helical_dom_sf"/>
</dbReference>
<dbReference type="InterPro" id="IPR006597">
    <property type="entry name" value="Sel1-like"/>
</dbReference>
<dbReference type="Pfam" id="PF08238">
    <property type="entry name" value="Sel1"/>
    <property type="match status" value="4"/>
</dbReference>
<dbReference type="Proteomes" id="UP000886335">
    <property type="component" value="Unassembled WGS sequence"/>
</dbReference>
<sequence length="218" mass="23985">MIMRPHATALLVCTILAGSPACMYAGTDKTDNDQEIAALRHDAEKGDIAAQCLLGMTMKIKHEYADAFRWFRMAALQGQAAAQHYLGWAYHYGKGVGQNYTLAAEWYEKASALGYTASHNNLGVLYEKGLGVTQDFRIAETHYRKAALQGLADAQYNLGLMYRYGKGVQPDMTEAEKWFSMADNNPGRSGENGLTTVSSGERNPKLTMKNGRDVSSDI</sequence>
<feature type="region of interest" description="Disordered" evidence="1">
    <location>
        <begin position="181"/>
        <end position="218"/>
    </location>
</feature>
<reference evidence="3" key="1">
    <citation type="journal article" date="2020" name="mSystems">
        <title>Genome- and Community-Level Interaction Insights into Carbon Utilization and Element Cycling Functions of Hydrothermarchaeota in Hydrothermal Sediment.</title>
        <authorList>
            <person name="Zhou Z."/>
            <person name="Liu Y."/>
            <person name="Xu W."/>
            <person name="Pan J."/>
            <person name="Luo Z.H."/>
            <person name="Li M."/>
        </authorList>
    </citation>
    <scope>NUCLEOTIDE SEQUENCE [LARGE SCALE GENOMIC DNA]</scope>
    <source>
        <strain evidence="3">SpSt-1181</strain>
    </source>
</reference>
<evidence type="ECO:0000256" key="1">
    <source>
        <dbReference type="SAM" id="MobiDB-lite"/>
    </source>
</evidence>
<comment type="caution">
    <text evidence="3">The sequence shown here is derived from an EMBL/GenBank/DDBJ whole genome shotgun (WGS) entry which is preliminary data.</text>
</comment>
<proteinExistence type="predicted"/>